<dbReference type="RefSeq" id="WP_084229966.1">
    <property type="nucleotide sequence ID" value="NZ_FWWR01000009.1"/>
</dbReference>
<keyword evidence="1" id="KW-0812">Transmembrane</keyword>
<feature type="transmembrane region" description="Helical" evidence="1">
    <location>
        <begin position="121"/>
        <end position="137"/>
    </location>
</feature>
<dbReference type="PANTHER" id="PTHR41771:SF1">
    <property type="entry name" value="MEMBRANE PROTEIN"/>
    <property type="match status" value="1"/>
</dbReference>
<keyword evidence="1" id="KW-1133">Transmembrane helix</keyword>
<keyword evidence="3" id="KW-1185">Reference proteome</keyword>
<accession>A0A1W1UHU1</accession>
<feature type="transmembrane region" description="Helical" evidence="1">
    <location>
        <begin position="247"/>
        <end position="267"/>
    </location>
</feature>
<dbReference type="InterPro" id="IPR012507">
    <property type="entry name" value="YibE_F"/>
</dbReference>
<evidence type="ECO:0000256" key="1">
    <source>
        <dbReference type="SAM" id="Phobius"/>
    </source>
</evidence>
<evidence type="ECO:0000313" key="3">
    <source>
        <dbReference type="Proteomes" id="UP000192368"/>
    </source>
</evidence>
<sequence>MKNKLLIFILLLTVIFPNRILANSFEAENNQTEYMHYEKAVVTKTSDFSKADSFGNMEQKVEVKFLTGENKGKTIEVVNSVSTQLNSNLNLKIGDKVLILENKDFDGKTVYSVSDYLRTDYLYILAGAFILFLLIIGRKKGILSVVSLLLTLGIIIFGAIPMIIKGYSPVLMAVLSSIVISIFTILIVTGFSKKSLCAILGTCLGTILAALIAYFVGSKLHLTGLSMDETQMLLYLPNNLTLDPKELLLSGIIWGSLGAVMDVGMSISSSIFEISSANSELGFKDILKSGMNVGRDIMGTMSNTLILAYLGSALPLILLMMVFNQSNYKIINLDVIATEIVRSLSGSIGLLFTIPITAILASYLMQQKNRH</sequence>
<organism evidence="2 3">
    <name type="scientific">Peptoniphilus asaccharolyticus DSM 20463</name>
    <dbReference type="NCBI Taxonomy" id="573058"/>
    <lineage>
        <taxon>Bacteria</taxon>
        <taxon>Bacillati</taxon>
        <taxon>Bacillota</taxon>
        <taxon>Tissierellia</taxon>
        <taxon>Tissierellales</taxon>
        <taxon>Peptoniphilaceae</taxon>
        <taxon>Peptoniphilus</taxon>
    </lineage>
</organism>
<feature type="transmembrane region" description="Helical" evidence="1">
    <location>
        <begin position="142"/>
        <end position="164"/>
    </location>
</feature>
<dbReference type="Pfam" id="PF07907">
    <property type="entry name" value="YibE_F"/>
    <property type="match status" value="1"/>
</dbReference>
<dbReference type="PANTHER" id="PTHR41771">
    <property type="entry name" value="MEMBRANE PROTEIN-RELATED"/>
    <property type="match status" value="1"/>
</dbReference>
<name>A0A1W1UHU1_PEPAS</name>
<dbReference type="Proteomes" id="UP000192368">
    <property type="component" value="Unassembled WGS sequence"/>
</dbReference>
<feature type="transmembrane region" description="Helical" evidence="1">
    <location>
        <begin position="343"/>
        <end position="365"/>
    </location>
</feature>
<evidence type="ECO:0000313" key="2">
    <source>
        <dbReference type="EMBL" id="SMB80675.1"/>
    </source>
</evidence>
<feature type="transmembrane region" description="Helical" evidence="1">
    <location>
        <begin position="170"/>
        <end position="189"/>
    </location>
</feature>
<reference evidence="3" key="1">
    <citation type="submission" date="2017-04" db="EMBL/GenBank/DDBJ databases">
        <authorList>
            <person name="Varghese N."/>
            <person name="Submissions S."/>
        </authorList>
    </citation>
    <scope>NUCLEOTIDE SEQUENCE [LARGE SCALE GENOMIC DNA]</scope>
    <source>
        <strain evidence="3">DSM 20463</strain>
    </source>
</reference>
<dbReference type="AlphaFoldDB" id="A0A1W1UHU1"/>
<protein>
    <submittedName>
        <fullName evidence="2">Uncharacterized membrane protein</fullName>
    </submittedName>
</protein>
<feature type="transmembrane region" description="Helical" evidence="1">
    <location>
        <begin position="305"/>
        <end position="323"/>
    </location>
</feature>
<gene>
    <name evidence="2" type="ORF">SAMN00017477_0261</name>
</gene>
<keyword evidence="1" id="KW-0472">Membrane</keyword>
<dbReference type="OrthoDB" id="5753718at2"/>
<feature type="transmembrane region" description="Helical" evidence="1">
    <location>
        <begin position="196"/>
        <end position="217"/>
    </location>
</feature>
<dbReference type="EMBL" id="FWWR01000009">
    <property type="protein sequence ID" value="SMB80675.1"/>
    <property type="molecule type" value="Genomic_DNA"/>
</dbReference>
<proteinExistence type="predicted"/>